<keyword evidence="2" id="KW-0680">Restriction system</keyword>
<dbReference type="Gene3D" id="3.90.220.20">
    <property type="entry name" value="DNA methylase specificity domains"/>
    <property type="match status" value="2"/>
</dbReference>
<dbReference type="InterPro" id="IPR051212">
    <property type="entry name" value="Type-I_RE_S_subunit"/>
</dbReference>
<feature type="domain" description="Type I restriction modification DNA specificity" evidence="4">
    <location>
        <begin position="15"/>
        <end position="196"/>
    </location>
</feature>
<reference evidence="5 6" key="1">
    <citation type="journal article" date="2014" name="Environ. Microbiol.">
        <title>Comparative genomics of the marine bacterial genus Glaciecola reveals the high degree of genomic diversity and genomic characteristic for cold adaptation.</title>
        <authorList>
            <person name="Qin Q.L."/>
            <person name="Xie B.B."/>
            <person name="Yu Y."/>
            <person name="Shu Y.L."/>
            <person name="Rong J.C."/>
            <person name="Zhang Y.J."/>
            <person name="Zhao D.L."/>
            <person name="Chen X.L."/>
            <person name="Zhang X.Y."/>
            <person name="Chen B."/>
            <person name="Zhou B.C."/>
            <person name="Zhang Y.Z."/>
        </authorList>
    </citation>
    <scope>NUCLEOTIDE SEQUENCE [LARGE SCALE GENOMIC DNA]</scope>
    <source>
        <strain evidence="5 6">NO2</strain>
    </source>
</reference>
<accession>A0ABQ0IC53</accession>
<feature type="domain" description="Type I restriction modification DNA specificity" evidence="4">
    <location>
        <begin position="224"/>
        <end position="401"/>
    </location>
</feature>
<dbReference type="PANTHER" id="PTHR43140:SF1">
    <property type="entry name" value="TYPE I RESTRICTION ENZYME ECOKI SPECIFICITY SUBUNIT"/>
    <property type="match status" value="1"/>
</dbReference>
<protein>
    <submittedName>
        <fullName evidence="5">Type I restriction enzyme, S subunit</fullName>
        <ecNumber evidence="5">3.1.21.3</ecNumber>
    </submittedName>
</protein>
<dbReference type="Proteomes" id="UP000008372">
    <property type="component" value="Unassembled WGS sequence"/>
</dbReference>
<sequence length="433" mass="49616">MNHLSYMEKLLDGVEVEWKKLADVFQLKNGYTPSKSKKEFWENGTVPWFRMDDIRENGQILDESLQKVSESAIKGGKLFPENSIIIATSATIGEHALIRVPFLANQRFTNLSLKPVYKDTFNNKFIFYYCFMLADWCKKNTTMSSFASVDMDGFKKYPFPIPCPNDPKKSLEIQAEIVRILDAFTAMTAELTAELNMRKKQYNYYRDQLLSFDLSADQAGEGEVEWKNLEDVASFRRGSFPQPYGNSEWYDGEGCMPFVQVADVADFGFTLHQTTKQKISKLAQPKSVFVEKGTVVVSLQGTIGRVAITQYDSYVDRTLAIFTSYKEDINKKYFAHQLKAKFDLEKEFARGSTLKTITKQEFSKFQIPIPPIEEQNRIVALLDKFDTLTHSIKEGLPREIELRQKQYEYYRDLLLSFPASPAGGPKSHSDEAA</sequence>
<evidence type="ECO:0000313" key="6">
    <source>
        <dbReference type="Proteomes" id="UP000008372"/>
    </source>
</evidence>
<dbReference type="EC" id="3.1.21.3" evidence="5"/>
<name>A0ABQ0IC53_9ALTE</name>
<evidence type="ECO:0000313" key="5">
    <source>
        <dbReference type="EMBL" id="GAC06629.1"/>
    </source>
</evidence>
<proteinExistence type="inferred from homology"/>
<gene>
    <name evidence="5" type="primary">hsdS</name>
    <name evidence="5" type="ORF">GAGA_3796</name>
</gene>
<evidence type="ECO:0000256" key="1">
    <source>
        <dbReference type="ARBA" id="ARBA00010923"/>
    </source>
</evidence>
<evidence type="ECO:0000256" key="3">
    <source>
        <dbReference type="ARBA" id="ARBA00023125"/>
    </source>
</evidence>
<keyword evidence="3" id="KW-0238">DNA-binding</keyword>
<dbReference type="EMBL" id="BAEK01000069">
    <property type="protein sequence ID" value="GAC06629.1"/>
    <property type="molecule type" value="Genomic_DNA"/>
</dbReference>
<dbReference type="PANTHER" id="PTHR43140">
    <property type="entry name" value="TYPE-1 RESTRICTION ENZYME ECOKI SPECIFICITY PROTEIN"/>
    <property type="match status" value="1"/>
</dbReference>
<comment type="caution">
    <text evidence="5">The sequence shown here is derived from an EMBL/GenBank/DDBJ whole genome shotgun (WGS) entry which is preliminary data.</text>
</comment>
<dbReference type="CDD" id="cd17281">
    <property type="entry name" value="RMtype1_S_HpyAXIII_TRD1-CR1_like"/>
    <property type="match status" value="1"/>
</dbReference>
<dbReference type="GO" id="GO:0009035">
    <property type="term" value="F:type I site-specific deoxyribonuclease activity"/>
    <property type="evidence" value="ECO:0007669"/>
    <property type="project" value="UniProtKB-EC"/>
</dbReference>
<organism evidence="5 6">
    <name type="scientific">Paraglaciecola agarilytica NO2</name>
    <dbReference type="NCBI Taxonomy" id="1125747"/>
    <lineage>
        <taxon>Bacteria</taxon>
        <taxon>Pseudomonadati</taxon>
        <taxon>Pseudomonadota</taxon>
        <taxon>Gammaproteobacteria</taxon>
        <taxon>Alteromonadales</taxon>
        <taxon>Alteromonadaceae</taxon>
        <taxon>Paraglaciecola</taxon>
    </lineage>
</organism>
<dbReference type="CDD" id="cd17270">
    <property type="entry name" value="RMtype1_S_Sba223ORF3470P-TRD1-CR1_like"/>
    <property type="match status" value="1"/>
</dbReference>
<keyword evidence="6" id="KW-1185">Reference proteome</keyword>
<evidence type="ECO:0000256" key="2">
    <source>
        <dbReference type="ARBA" id="ARBA00022747"/>
    </source>
</evidence>
<comment type="similarity">
    <text evidence="1">Belongs to the type-I restriction system S methylase family.</text>
</comment>
<dbReference type="InterPro" id="IPR000055">
    <property type="entry name" value="Restrct_endonuc_typeI_TRD"/>
</dbReference>
<evidence type="ECO:0000259" key="4">
    <source>
        <dbReference type="Pfam" id="PF01420"/>
    </source>
</evidence>
<dbReference type="SUPFAM" id="SSF116734">
    <property type="entry name" value="DNA methylase specificity domain"/>
    <property type="match status" value="2"/>
</dbReference>
<keyword evidence="5" id="KW-0378">Hydrolase</keyword>
<dbReference type="InterPro" id="IPR044946">
    <property type="entry name" value="Restrct_endonuc_typeI_TRD_sf"/>
</dbReference>
<dbReference type="Pfam" id="PF01420">
    <property type="entry name" value="Methylase_S"/>
    <property type="match status" value="2"/>
</dbReference>
<dbReference type="RefSeq" id="WP_008305538.1">
    <property type="nucleotide sequence ID" value="NZ_BAEK01000069.1"/>
</dbReference>